<proteinExistence type="predicted"/>
<evidence type="ECO:0000256" key="1">
    <source>
        <dbReference type="SAM" id="Coils"/>
    </source>
</evidence>
<dbReference type="EMBL" id="AWSD01000410">
    <property type="protein sequence ID" value="ERH15193.1"/>
    <property type="molecule type" value="Genomic_DNA"/>
</dbReference>
<keyword evidence="1" id="KW-0175">Coiled coil</keyword>
<evidence type="ECO:0000256" key="2">
    <source>
        <dbReference type="SAM" id="Phobius"/>
    </source>
</evidence>
<feature type="transmembrane region" description="Helical" evidence="2">
    <location>
        <begin position="55"/>
        <end position="74"/>
    </location>
</feature>
<protein>
    <submittedName>
        <fullName evidence="3">Uncharacterized protein</fullName>
    </submittedName>
</protein>
<reference evidence="3 4" key="1">
    <citation type="submission" date="2013-06" db="EMBL/GenBank/DDBJ databases">
        <authorList>
            <person name="Weinstock G."/>
            <person name="Sodergren E."/>
            <person name="Lobos E.A."/>
            <person name="Fulton L."/>
            <person name="Fulton R."/>
            <person name="Courtney L."/>
            <person name="Fronick C."/>
            <person name="O'Laughlin M."/>
            <person name="Godfrey J."/>
            <person name="Wilson R.M."/>
            <person name="Miner T."/>
            <person name="Farmer C."/>
            <person name="Delehaunty K."/>
            <person name="Cordes M."/>
            <person name="Minx P."/>
            <person name="Tomlinson C."/>
            <person name="Chen J."/>
            <person name="Wollam A."/>
            <person name="Pepin K.H."/>
            <person name="Bhonagiri V."/>
            <person name="Zhang X."/>
            <person name="Warren W."/>
            <person name="Mitreva M."/>
            <person name="Mardis E.R."/>
            <person name="Wilson R.K."/>
        </authorList>
    </citation>
    <scope>NUCLEOTIDE SEQUENCE [LARGE SCALE GENOMIC DNA]</scope>
    <source>
        <strain evidence="3 4">F0510</strain>
    </source>
</reference>
<dbReference type="HOGENOM" id="CLU_951977_0_0_11"/>
<evidence type="ECO:0000313" key="4">
    <source>
        <dbReference type="Proteomes" id="UP000016498"/>
    </source>
</evidence>
<name>U1R646_9ACTO</name>
<dbReference type="PATRIC" id="fig|1227262.3.peg.2694"/>
<evidence type="ECO:0000313" key="3">
    <source>
        <dbReference type="EMBL" id="ERH15193.1"/>
    </source>
</evidence>
<dbReference type="AlphaFoldDB" id="U1R646"/>
<feature type="transmembrane region" description="Helical" evidence="2">
    <location>
        <begin position="86"/>
        <end position="104"/>
    </location>
</feature>
<keyword evidence="2" id="KW-0812">Transmembrane</keyword>
<gene>
    <name evidence="3" type="ORF">HMPREF1549_03328</name>
</gene>
<keyword evidence="2" id="KW-1133">Transmembrane helix</keyword>
<organism evidence="3 4">
    <name type="scientific">Actinomyces johnsonii F0510</name>
    <dbReference type="NCBI Taxonomy" id="1227262"/>
    <lineage>
        <taxon>Bacteria</taxon>
        <taxon>Bacillati</taxon>
        <taxon>Actinomycetota</taxon>
        <taxon>Actinomycetes</taxon>
        <taxon>Actinomycetales</taxon>
        <taxon>Actinomycetaceae</taxon>
        <taxon>Actinomyces</taxon>
    </lineage>
</organism>
<feature type="transmembrane region" description="Helical" evidence="2">
    <location>
        <begin position="116"/>
        <end position="136"/>
    </location>
</feature>
<dbReference type="RefSeq" id="WP_021604781.1">
    <property type="nucleotide sequence ID" value="NZ_KE951514.1"/>
</dbReference>
<feature type="coiled-coil region" evidence="1">
    <location>
        <begin position="5"/>
        <end position="32"/>
    </location>
</feature>
<dbReference type="Proteomes" id="UP000016498">
    <property type="component" value="Unassembled WGS sequence"/>
</dbReference>
<accession>U1R646</accession>
<keyword evidence="2" id="KW-0472">Membrane</keyword>
<sequence>MIGALKATLRQQQEAEKRTARAKAEADEARAACIASIGSSATARVEKKSYVLRHFGLLSAVVVAFGGEILFNYMGLSFLGLGVVETYIIAGALAIILFAAARQVACSFQDRHPAKWLALGSFLVVLVCVSVMLTALRDAAITQAASDLSGLGPSDAGAATTGKFLKVATTAGLTTMQIAFPLTIAFIELLDTPEAKVYHQALRKVETLTTKENRLKQKYPDLPERIEAAEIRSKAVDERIQNEIELIGRAVADAQNVYITTFIHTVGSPEVTTAMDIRLDAIEQHVSPVQED</sequence>
<comment type="caution">
    <text evidence="3">The sequence shown here is derived from an EMBL/GenBank/DDBJ whole genome shotgun (WGS) entry which is preliminary data.</text>
</comment>